<dbReference type="AlphaFoldDB" id="A0A2T0TWZ7"/>
<proteinExistence type="predicted"/>
<sequence>MSTHENGTSPYRRALEAARALGRADGRLAVDVEPDGEPVLGPWCHGLDPEGLAHLVWEADGGPAPAGVVLNAPLWYAQGFREALACARAQQAGRHLTGRRPDRTCRPPAGRPCARLCGVLPAPRRPPDDSR</sequence>
<comment type="caution">
    <text evidence="1">The sequence shown here is derived from an EMBL/GenBank/DDBJ whole genome shotgun (WGS) entry which is preliminary data.</text>
</comment>
<evidence type="ECO:0000313" key="2">
    <source>
        <dbReference type="Proteomes" id="UP000239210"/>
    </source>
</evidence>
<keyword evidence="2" id="KW-1185">Reference proteome</keyword>
<dbReference type="EMBL" id="PVTG01000004">
    <property type="protein sequence ID" value="PRY50150.1"/>
    <property type="molecule type" value="Genomic_DNA"/>
</dbReference>
<organism evidence="1 2">
    <name type="scientific">Geodermatophilus tzadiensis</name>
    <dbReference type="NCBI Taxonomy" id="1137988"/>
    <lineage>
        <taxon>Bacteria</taxon>
        <taxon>Bacillati</taxon>
        <taxon>Actinomycetota</taxon>
        <taxon>Actinomycetes</taxon>
        <taxon>Geodermatophilales</taxon>
        <taxon>Geodermatophilaceae</taxon>
        <taxon>Geodermatophilus</taxon>
    </lineage>
</organism>
<protein>
    <submittedName>
        <fullName evidence="1">Uncharacterized protein</fullName>
    </submittedName>
</protein>
<dbReference type="OrthoDB" id="5187967at2"/>
<reference evidence="1 2" key="1">
    <citation type="submission" date="2018-03" db="EMBL/GenBank/DDBJ databases">
        <title>Genomic Encyclopedia of Archaeal and Bacterial Type Strains, Phase II (KMG-II): from individual species to whole genera.</title>
        <authorList>
            <person name="Goeker M."/>
        </authorList>
    </citation>
    <scope>NUCLEOTIDE SEQUENCE [LARGE SCALE GENOMIC DNA]</scope>
    <source>
        <strain evidence="1 2">DSM 45416</strain>
    </source>
</reference>
<evidence type="ECO:0000313" key="1">
    <source>
        <dbReference type="EMBL" id="PRY50150.1"/>
    </source>
</evidence>
<accession>A0A2T0TWZ7</accession>
<name>A0A2T0TWZ7_9ACTN</name>
<dbReference type="RefSeq" id="WP_106276387.1">
    <property type="nucleotide sequence ID" value="NZ_PVTG01000004.1"/>
</dbReference>
<gene>
    <name evidence="1" type="ORF">LY71_104187</name>
</gene>
<dbReference type="Proteomes" id="UP000239210">
    <property type="component" value="Unassembled WGS sequence"/>
</dbReference>